<name>A0A1Y3B898_EURMA</name>
<keyword evidence="2" id="KW-1185">Reference proteome</keyword>
<organism evidence="1 2">
    <name type="scientific">Euroglyphus maynei</name>
    <name type="common">Mayne's house dust mite</name>
    <dbReference type="NCBI Taxonomy" id="6958"/>
    <lineage>
        <taxon>Eukaryota</taxon>
        <taxon>Metazoa</taxon>
        <taxon>Ecdysozoa</taxon>
        <taxon>Arthropoda</taxon>
        <taxon>Chelicerata</taxon>
        <taxon>Arachnida</taxon>
        <taxon>Acari</taxon>
        <taxon>Acariformes</taxon>
        <taxon>Sarcoptiformes</taxon>
        <taxon>Astigmata</taxon>
        <taxon>Psoroptidia</taxon>
        <taxon>Analgoidea</taxon>
        <taxon>Pyroglyphidae</taxon>
        <taxon>Pyroglyphinae</taxon>
        <taxon>Euroglyphus</taxon>
    </lineage>
</organism>
<evidence type="ECO:0000313" key="1">
    <source>
        <dbReference type="EMBL" id="OTF76254.1"/>
    </source>
</evidence>
<evidence type="ECO:0000313" key="2">
    <source>
        <dbReference type="Proteomes" id="UP000194236"/>
    </source>
</evidence>
<dbReference type="Proteomes" id="UP000194236">
    <property type="component" value="Unassembled WGS sequence"/>
</dbReference>
<dbReference type="EMBL" id="MUJZ01038365">
    <property type="protein sequence ID" value="OTF76254.1"/>
    <property type="molecule type" value="Genomic_DNA"/>
</dbReference>
<sequence length="28" mass="3398">MNSGIVWINIIMQRILKMMMKFLMNVKN</sequence>
<comment type="caution">
    <text evidence="1">The sequence shown here is derived from an EMBL/GenBank/DDBJ whole genome shotgun (WGS) entry which is preliminary data.</text>
</comment>
<reference evidence="1 2" key="1">
    <citation type="submission" date="2017-03" db="EMBL/GenBank/DDBJ databases">
        <title>Genome Survey of Euroglyphus maynei.</title>
        <authorList>
            <person name="Arlian L.G."/>
            <person name="Morgan M.S."/>
            <person name="Rider S.D."/>
        </authorList>
    </citation>
    <scope>NUCLEOTIDE SEQUENCE [LARGE SCALE GENOMIC DNA]</scope>
    <source>
        <strain evidence="1">Arlian Lab</strain>
        <tissue evidence="1">Whole body</tissue>
    </source>
</reference>
<protein>
    <submittedName>
        <fullName evidence="1">Uncharacterized protein</fullName>
    </submittedName>
</protein>
<dbReference type="AlphaFoldDB" id="A0A1Y3B898"/>
<proteinExistence type="predicted"/>
<gene>
    <name evidence="1" type="ORF">BLA29_013615</name>
</gene>
<accession>A0A1Y3B898</accession>